<protein>
    <submittedName>
        <fullName evidence="2">Putative secreted protein</fullName>
    </submittedName>
</protein>
<dbReference type="AlphaFoldDB" id="A0A0C9SFH4"/>
<feature type="chain" id="PRO_5002203525" evidence="1">
    <location>
        <begin position="24"/>
        <end position="231"/>
    </location>
</feature>
<reference evidence="2" key="1">
    <citation type="journal article" date="2015" name="PLoS ONE">
        <title>An Insight into the Sialome of the Lone Star Tick, Amblyomma americanum, with a Glimpse on Its Time Dependent Gene Expression.</title>
        <authorList>
            <person name="Karim S."/>
            <person name="Ribeiro J.M."/>
        </authorList>
    </citation>
    <scope>NUCLEOTIDE SEQUENCE</scope>
    <source>
        <tissue evidence="2">Salivary gland</tissue>
    </source>
</reference>
<proteinExistence type="evidence at transcript level"/>
<accession>A0A0C9SFH4</accession>
<feature type="signal peptide" evidence="1">
    <location>
        <begin position="1"/>
        <end position="23"/>
    </location>
</feature>
<dbReference type="EMBL" id="GBZX01000152">
    <property type="protein sequence ID" value="JAG92588.1"/>
    <property type="molecule type" value="mRNA"/>
</dbReference>
<evidence type="ECO:0000313" key="2">
    <source>
        <dbReference type="EMBL" id="JAG92588.1"/>
    </source>
</evidence>
<evidence type="ECO:0000256" key="1">
    <source>
        <dbReference type="SAM" id="SignalP"/>
    </source>
</evidence>
<sequence>MDLGCSIHLPLFILWCSLECLFCLSVTYPACLVGLSHNLLWQIAPLSHFGGLGAGLRMSGHPSQETTENCSPKAGVVIGIAGSCFTTLCVHFKTMPVLCCWLWRVTPIHMDFSSHWLCACVRVVSGRRIITCCLACSFHCEGQSWSSQTCCIAVKWLACVRLMHSAFHTASFFSFLFLSLRASRAFFACEVSGSSCASSFETLFCLRASCKCHTCSKRGPFLPRAMWGGSW</sequence>
<name>A0A0C9SFH4_AMBAM</name>
<keyword evidence="1" id="KW-0732">Signal</keyword>
<organism evidence="2">
    <name type="scientific">Amblyomma americanum</name>
    <name type="common">Lone star tick</name>
    <dbReference type="NCBI Taxonomy" id="6943"/>
    <lineage>
        <taxon>Eukaryota</taxon>
        <taxon>Metazoa</taxon>
        <taxon>Ecdysozoa</taxon>
        <taxon>Arthropoda</taxon>
        <taxon>Chelicerata</taxon>
        <taxon>Arachnida</taxon>
        <taxon>Acari</taxon>
        <taxon>Parasitiformes</taxon>
        <taxon>Ixodida</taxon>
        <taxon>Ixodoidea</taxon>
        <taxon>Ixodidae</taxon>
        <taxon>Amblyomminae</taxon>
        <taxon>Amblyomma</taxon>
    </lineage>
</organism>